<dbReference type="PANTHER" id="PTHR43280">
    <property type="entry name" value="ARAC-FAMILY TRANSCRIPTIONAL REGULATOR"/>
    <property type="match status" value="1"/>
</dbReference>
<dbReference type="InterPro" id="IPR037923">
    <property type="entry name" value="HTH-like"/>
</dbReference>
<dbReference type="InterPro" id="IPR009057">
    <property type="entry name" value="Homeodomain-like_sf"/>
</dbReference>
<gene>
    <name evidence="5" type="ORF">MUO14_15665</name>
</gene>
<organism evidence="5 6">
    <name type="scientific">Halobacillus shinanisalinarum</name>
    <dbReference type="NCBI Taxonomy" id="2932258"/>
    <lineage>
        <taxon>Bacteria</taxon>
        <taxon>Bacillati</taxon>
        <taxon>Bacillota</taxon>
        <taxon>Bacilli</taxon>
        <taxon>Bacillales</taxon>
        <taxon>Bacillaceae</taxon>
        <taxon>Halobacillus</taxon>
    </lineage>
</organism>
<evidence type="ECO:0000256" key="3">
    <source>
        <dbReference type="ARBA" id="ARBA00023163"/>
    </source>
</evidence>
<dbReference type="Pfam" id="PF12833">
    <property type="entry name" value="HTH_18"/>
    <property type="match status" value="1"/>
</dbReference>
<dbReference type="EMBL" id="CP095074">
    <property type="protein sequence ID" value="UOQ91938.1"/>
    <property type="molecule type" value="Genomic_DNA"/>
</dbReference>
<keyword evidence="1" id="KW-0805">Transcription regulation</keyword>
<dbReference type="SUPFAM" id="SSF46689">
    <property type="entry name" value="Homeodomain-like"/>
    <property type="match status" value="2"/>
</dbReference>
<dbReference type="InterPro" id="IPR018060">
    <property type="entry name" value="HTH_AraC"/>
</dbReference>
<dbReference type="PRINTS" id="PR00032">
    <property type="entry name" value="HTHARAC"/>
</dbReference>
<name>A0ABY4GVK8_9BACI</name>
<keyword evidence="6" id="KW-1185">Reference proteome</keyword>
<dbReference type="InterPro" id="IPR020449">
    <property type="entry name" value="Tscrpt_reg_AraC-type_HTH"/>
</dbReference>
<proteinExistence type="predicted"/>
<protein>
    <submittedName>
        <fullName evidence="5">AraC family transcriptional regulator</fullName>
    </submittedName>
</protein>
<evidence type="ECO:0000259" key="4">
    <source>
        <dbReference type="PROSITE" id="PS01124"/>
    </source>
</evidence>
<dbReference type="PROSITE" id="PS01124">
    <property type="entry name" value="HTH_ARAC_FAMILY_2"/>
    <property type="match status" value="1"/>
</dbReference>
<dbReference type="InterPro" id="IPR003313">
    <property type="entry name" value="AraC-bd"/>
</dbReference>
<dbReference type="Gene3D" id="1.10.10.60">
    <property type="entry name" value="Homeodomain-like"/>
    <property type="match status" value="2"/>
</dbReference>
<dbReference type="Pfam" id="PF02311">
    <property type="entry name" value="AraC_binding"/>
    <property type="match status" value="1"/>
</dbReference>
<evidence type="ECO:0000256" key="1">
    <source>
        <dbReference type="ARBA" id="ARBA00023015"/>
    </source>
</evidence>
<dbReference type="RefSeq" id="WP_244751549.1">
    <property type="nucleotide sequence ID" value="NZ_CP095074.1"/>
</dbReference>
<evidence type="ECO:0000313" key="5">
    <source>
        <dbReference type="EMBL" id="UOQ91938.1"/>
    </source>
</evidence>
<evidence type="ECO:0000313" key="6">
    <source>
        <dbReference type="Proteomes" id="UP000831880"/>
    </source>
</evidence>
<keyword evidence="2" id="KW-0238">DNA-binding</keyword>
<sequence>MSYEIYRVNEKKSKKNPFTLLYITHSEYDKGWHSTKHSHHFTELFYIVKGKGSFLLPSNEILVKENDLVVINPNVEHTEKSNPRDSLEYMALGIEGLAFSLADETESQMGLFTYQVDRNDILFYLNKLLEEVKYTEEEYEVICQSIISILLVKLRRGKDFVIEKTEPKNINKSVAFIKYYIHQNYREPLTLDDLAEAGHINKYYLSHTFKEDIGISPIEYLNQVRIRESKILLETTDYPIVHIANIIGFSSQSFFTQVFKRSTQKTPSAYRKANSS</sequence>
<feature type="domain" description="HTH araC/xylS-type" evidence="4">
    <location>
        <begin position="175"/>
        <end position="273"/>
    </location>
</feature>
<dbReference type="PANTHER" id="PTHR43280:SF28">
    <property type="entry name" value="HTH-TYPE TRANSCRIPTIONAL ACTIVATOR RHAS"/>
    <property type="match status" value="1"/>
</dbReference>
<dbReference type="SMART" id="SM00342">
    <property type="entry name" value="HTH_ARAC"/>
    <property type="match status" value="1"/>
</dbReference>
<dbReference type="Gene3D" id="2.60.120.10">
    <property type="entry name" value="Jelly Rolls"/>
    <property type="match status" value="1"/>
</dbReference>
<keyword evidence="3" id="KW-0804">Transcription</keyword>
<dbReference type="InterPro" id="IPR014710">
    <property type="entry name" value="RmlC-like_jellyroll"/>
</dbReference>
<evidence type="ECO:0000256" key="2">
    <source>
        <dbReference type="ARBA" id="ARBA00023125"/>
    </source>
</evidence>
<reference evidence="5 6" key="1">
    <citation type="submission" date="2022-04" db="EMBL/GenBank/DDBJ databases">
        <title>Halobacillus sp. isolated from saltern.</title>
        <authorList>
            <person name="Won M."/>
            <person name="Lee C.-M."/>
            <person name="Woen H.-Y."/>
            <person name="Kwon S.-W."/>
        </authorList>
    </citation>
    <scope>NUCLEOTIDE SEQUENCE [LARGE SCALE GENOMIC DNA]</scope>
    <source>
        <strain evidence="5 6">SSTM10-2</strain>
    </source>
</reference>
<dbReference type="Proteomes" id="UP000831880">
    <property type="component" value="Chromosome"/>
</dbReference>
<accession>A0ABY4GVK8</accession>
<dbReference type="SUPFAM" id="SSF51215">
    <property type="entry name" value="Regulatory protein AraC"/>
    <property type="match status" value="1"/>
</dbReference>